<dbReference type="InterPro" id="IPR007492">
    <property type="entry name" value="LytTR_DNA-bd_dom"/>
</dbReference>
<dbReference type="Proteomes" id="UP001250656">
    <property type="component" value="Unassembled WGS sequence"/>
</dbReference>
<gene>
    <name evidence="3" type="ORF">RQM65_06465</name>
</gene>
<keyword evidence="3" id="KW-0238">DNA-binding</keyword>
<dbReference type="Gene3D" id="2.40.50.1020">
    <property type="entry name" value="LytTr DNA-binding domain"/>
    <property type="match status" value="1"/>
</dbReference>
<feature type="transmembrane region" description="Helical" evidence="1">
    <location>
        <begin position="12"/>
        <end position="29"/>
    </location>
</feature>
<keyword evidence="1" id="KW-0472">Membrane</keyword>
<dbReference type="RefSeq" id="WP_314013544.1">
    <property type="nucleotide sequence ID" value="NZ_JAVTTP010000001.1"/>
</dbReference>
<evidence type="ECO:0000259" key="2">
    <source>
        <dbReference type="PROSITE" id="PS50930"/>
    </source>
</evidence>
<dbReference type="PANTHER" id="PTHR37299:SF1">
    <property type="entry name" value="STAGE 0 SPORULATION PROTEIN A HOMOLOG"/>
    <property type="match status" value="1"/>
</dbReference>
<keyword evidence="4" id="KW-1185">Reference proteome</keyword>
<name>A0ABU3L4P9_9FLAO</name>
<keyword evidence="1" id="KW-1133">Transmembrane helix</keyword>
<keyword evidence="1" id="KW-0812">Transmembrane</keyword>
<organism evidence="3 4">
    <name type="scientific">Pricia mediterranea</name>
    <dbReference type="NCBI Taxonomy" id="3076079"/>
    <lineage>
        <taxon>Bacteria</taxon>
        <taxon>Pseudomonadati</taxon>
        <taxon>Bacteroidota</taxon>
        <taxon>Flavobacteriia</taxon>
        <taxon>Flavobacteriales</taxon>
        <taxon>Flavobacteriaceae</taxon>
        <taxon>Pricia</taxon>
    </lineage>
</organism>
<dbReference type="PROSITE" id="PS50930">
    <property type="entry name" value="HTH_LYTTR"/>
    <property type="match status" value="1"/>
</dbReference>
<evidence type="ECO:0000256" key="1">
    <source>
        <dbReference type="SAM" id="Phobius"/>
    </source>
</evidence>
<dbReference type="GO" id="GO:0003677">
    <property type="term" value="F:DNA binding"/>
    <property type="evidence" value="ECO:0007669"/>
    <property type="project" value="UniProtKB-KW"/>
</dbReference>
<accession>A0ABU3L4P9</accession>
<comment type="caution">
    <text evidence="3">The sequence shown here is derived from an EMBL/GenBank/DDBJ whole genome shotgun (WGS) entry which is preliminary data.</text>
</comment>
<proteinExistence type="predicted"/>
<evidence type="ECO:0000313" key="3">
    <source>
        <dbReference type="EMBL" id="MDT7828301.1"/>
    </source>
</evidence>
<sequence>MADTIFEFWDTLFQVGLVVIVPYALFVWYSEIKYRFSEFEHIQADKNEPSNHDPNKLLVFHDHSGKMIFAIKFSQLLYVKSAGNYLELYYRKEDETLMELIRASIKELEDKIVGTDVIRIHRSFLVNMERVSSFKKTRKGYAVQIQYASEMVPVSSGFKTVFEEILQQKVSH</sequence>
<dbReference type="SMART" id="SM00850">
    <property type="entry name" value="LytTR"/>
    <property type="match status" value="1"/>
</dbReference>
<evidence type="ECO:0000313" key="4">
    <source>
        <dbReference type="Proteomes" id="UP001250656"/>
    </source>
</evidence>
<feature type="domain" description="HTH LytTR-type" evidence="2">
    <location>
        <begin position="65"/>
        <end position="168"/>
    </location>
</feature>
<dbReference type="InterPro" id="IPR046947">
    <property type="entry name" value="LytR-like"/>
</dbReference>
<dbReference type="PANTHER" id="PTHR37299">
    <property type="entry name" value="TRANSCRIPTIONAL REGULATOR-RELATED"/>
    <property type="match status" value="1"/>
</dbReference>
<protein>
    <submittedName>
        <fullName evidence="3">LytTR family DNA-binding domain-containing protein</fullName>
    </submittedName>
</protein>
<dbReference type="Pfam" id="PF04397">
    <property type="entry name" value="LytTR"/>
    <property type="match status" value="1"/>
</dbReference>
<dbReference type="EMBL" id="JAVTTP010000001">
    <property type="protein sequence ID" value="MDT7828301.1"/>
    <property type="molecule type" value="Genomic_DNA"/>
</dbReference>
<reference evidence="3 4" key="1">
    <citation type="submission" date="2023-09" db="EMBL/GenBank/DDBJ databases">
        <title>Novel taxa isolated from Blanes Bay.</title>
        <authorList>
            <person name="Rey-Velasco X."/>
            <person name="Lucena T."/>
        </authorList>
    </citation>
    <scope>NUCLEOTIDE SEQUENCE [LARGE SCALE GENOMIC DNA]</scope>
    <source>
        <strain evidence="3 4">S334</strain>
    </source>
</reference>